<comment type="caution">
    <text evidence="1">The sequence shown here is derived from an EMBL/GenBank/DDBJ whole genome shotgun (WGS) entry which is preliminary data.</text>
</comment>
<dbReference type="EMBL" id="JAHIBW010000028">
    <property type="protein sequence ID" value="KAG7296723.1"/>
    <property type="molecule type" value="Genomic_DNA"/>
</dbReference>
<dbReference type="Proteomes" id="UP000823941">
    <property type="component" value="Chromosome 28"/>
</dbReference>
<name>A0ABQ7PYJ1_PLUXY</name>
<organism evidence="1 2">
    <name type="scientific">Plutella xylostella</name>
    <name type="common">Diamondback moth</name>
    <name type="synonym">Plutella maculipennis</name>
    <dbReference type="NCBI Taxonomy" id="51655"/>
    <lineage>
        <taxon>Eukaryota</taxon>
        <taxon>Metazoa</taxon>
        <taxon>Ecdysozoa</taxon>
        <taxon>Arthropoda</taxon>
        <taxon>Hexapoda</taxon>
        <taxon>Insecta</taxon>
        <taxon>Pterygota</taxon>
        <taxon>Neoptera</taxon>
        <taxon>Endopterygota</taxon>
        <taxon>Lepidoptera</taxon>
        <taxon>Glossata</taxon>
        <taxon>Ditrysia</taxon>
        <taxon>Yponomeutoidea</taxon>
        <taxon>Plutellidae</taxon>
        <taxon>Plutella</taxon>
    </lineage>
</organism>
<reference evidence="1 2" key="1">
    <citation type="submission" date="2021-06" db="EMBL/GenBank/DDBJ databases">
        <title>A haploid diamondback moth (Plutella xylostella L.) genome assembly resolves 31 chromosomes and identifies a diamide resistance mutation.</title>
        <authorList>
            <person name="Ward C.M."/>
            <person name="Perry K.D."/>
            <person name="Baker G."/>
            <person name="Powis K."/>
            <person name="Heckel D.G."/>
            <person name="Baxter S.W."/>
        </authorList>
    </citation>
    <scope>NUCLEOTIDE SEQUENCE [LARGE SCALE GENOMIC DNA]</scope>
    <source>
        <strain evidence="1 2">LV</strain>
        <tissue evidence="1">Single pupa</tissue>
    </source>
</reference>
<proteinExistence type="predicted"/>
<evidence type="ECO:0000313" key="1">
    <source>
        <dbReference type="EMBL" id="KAG7296723.1"/>
    </source>
</evidence>
<evidence type="ECO:0000313" key="2">
    <source>
        <dbReference type="Proteomes" id="UP000823941"/>
    </source>
</evidence>
<keyword evidence="2" id="KW-1185">Reference proteome</keyword>
<sequence length="204" mass="23216">MLDHWVRHNLFKGNTDFSLYWYSHRLVHWNFDRVRLGHTYENRFWHMDMQRLMDGDSNVFVVGYSNWVFYVSVLTNSKRVLVSLAVSSIFNYNVLVTTVPSKLMAAILKGERLMSLTIIAAAAVSEIMSSLQVKTVTATLTLRSAVARQIERLNSMAGSTVTRQVKTLTVARASVSRKVKRLSTMTQAVSAERLRFMSLATSMT</sequence>
<protein>
    <submittedName>
        <fullName evidence="1">Uncharacterized protein</fullName>
    </submittedName>
</protein>
<gene>
    <name evidence="1" type="ORF">JYU34_020620</name>
</gene>
<accession>A0ABQ7PYJ1</accession>